<dbReference type="InterPro" id="IPR058913">
    <property type="entry name" value="Integrase_dom_put"/>
</dbReference>
<reference evidence="2 3" key="1">
    <citation type="submission" date="2021-06" db="EMBL/GenBank/DDBJ databases">
        <authorList>
            <person name="Palmer J.M."/>
        </authorList>
    </citation>
    <scope>NUCLEOTIDE SEQUENCE [LARGE SCALE GENOMIC DNA]</scope>
    <source>
        <strain evidence="2 3">AS_MEX2019</strain>
        <tissue evidence="2">Muscle</tissue>
    </source>
</reference>
<proteinExistence type="predicted"/>
<gene>
    <name evidence="2" type="ORF">AMECASPLE_002491</name>
</gene>
<evidence type="ECO:0000313" key="3">
    <source>
        <dbReference type="Proteomes" id="UP001469553"/>
    </source>
</evidence>
<dbReference type="PANTHER" id="PTHR46791:SF11">
    <property type="entry name" value="INTEGRASE CATALYTIC DOMAIN-CONTAINING PROTEIN"/>
    <property type="match status" value="1"/>
</dbReference>
<evidence type="ECO:0000259" key="1">
    <source>
        <dbReference type="Pfam" id="PF24764"/>
    </source>
</evidence>
<dbReference type="Pfam" id="PF24764">
    <property type="entry name" value="rva_4"/>
    <property type="match status" value="1"/>
</dbReference>
<protein>
    <recommendedName>
        <fullName evidence="1">Integrase core domain-containing protein</fullName>
    </recommendedName>
</protein>
<feature type="domain" description="Integrase core" evidence="1">
    <location>
        <begin position="45"/>
        <end position="127"/>
    </location>
</feature>
<dbReference type="Proteomes" id="UP001469553">
    <property type="component" value="Unassembled WGS sequence"/>
</dbReference>
<organism evidence="2 3">
    <name type="scientific">Ameca splendens</name>
    <dbReference type="NCBI Taxonomy" id="208324"/>
    <lineage>
        <taxon>Eukaryota</taxon>
        <taxon>Metazoa</taxon>
        <taxon>Chordata</taxon>
        <taxon>Craniata</taxon>
        <taxon>Vertebrata</taxon>
        <taxon>Euteleostomi</taxon>
        <taxon>Actinopterygii</taxon>
        <taxon>Neopterygii</taxon>
        <taxon>Teleostei</taxon>
        <taxon>Neoteleostei</taxon>
        <taxon>Acanthomorphata</taxon>
        <taxon>Ovalentaria</taxon>
        <taxon>Atherinomorphae</taxon>
        <taxon>Cyprinodontiformes</taxon>
        <taxon>Goodeidae</taxon>
        <taxon>Ameca</taxon>
    </lineage>
</organism>
<dbReference type="EMBL" id="JAHRIP010084730">
    <property type="protein sequence ID" value="MEQ2313481.1"/>
    <property type="molecule type" value="Genomic_DNA"/>
</dbReference>
<name>A0ABV1A5F0_9TELE</name>
<keyword evidence="3" id="KW-1185">Reference proteome</keyword>
<evidence type="ECO:0000313" key="2">
    <source>
        <dbReference type="EMBL" id="MEQ2313481.1"/>
    </source>
</evidence>
<dbReference type="PANTHER" id="PTHR46791">
    <property type="entry name" value="EXPRESSED PROTEIN"/>
    <property type="match status" value="1"/>
</dbReference>
<comment type="caution">
    <text evidence="2">The sequence shown here is derived from an EMBL/GenBank/DDBJ whole genome shotgun (WGS) entry which is preliminary data.</text>
</comment>
<accession>A0ABV1A5F0</accession>
<sequence>MRKADVISQLTRWAPHRNCLLRACWRGSIQEFSMLLISSHSTWITLSLYNIVIFGGIDGFSRKIMYLCGPNNNLSSTALAFFKQSVDTFGLPLRVRADHGVENVDIARLMFSVRGQEGQASLLGRACTIKESNVFGEMFGVQQLTYTTLCCIH</sequence>